<dbReference type="InterPro" id="IPR000073">
    <property type="entry name" value="AB_hydrolase_1"/>
</dbReference>
<dbReference type="InterPro" id="IPR042099">
    <property type="entry name" value="ANL_N_sf"/>
</dbReference>
<sequence length="909" mass="95889">MPTENSPLPAAAAQLPPNLPEWDPRWSRLVTVGEHTFHVLDTADALKDIGAEPAGTIVAVHGNPTWSYMWRRLAQASIDQAQAGGTAWRIIAPDHLDMGYSERVTHPVPTPHGTGYFRLADRLGQLDALISELVDDSLPLVTLGHDWGGVISLGWAARNTDRISAAMSLNTAVHQPEDASIPAPLRAALAGPLLAGSTVYTDAFIRTTLRLSKEISDPVRRAYRRPYASAQRRGGVGGFVADIPVDENHPSYAELQRVGADIARMTNPALLMWGPKDPVFLERYLRDLRERLPQADIHRFEKTSHLFVEDVPYWETIFQWLDANVSGQTEAPSTSAEESGPTQEEGPEPDFVFSALDAKRHERSIASVDMSAKPAQAVSWAQLAGVVDNIAAGLKAMGLRKGDRVSLLIEPGNNLTAAAYAVLKVGGVVVVADAGLGPAGMTRAVKAADPQWIIGETPGLTLARAGGWPGRRISVLPLPKLRARALKVETSITALSRTVVRDRDAIAVPALDDDAAILFTSGSTGPAKGVRYTHRGLGELMRILGAEFDVRPGTGLVAGFAPFALLGPGLGAVSVTPNMSVTKPATLTASALADAIIEAGCTMVFASPAAYTNVVKTAGALSDEQREACAGIELALSAGAPVPTVLMEQIAEVFPNAQINSPYGMTESLLLTNIDFPGAVEAEADAADPESSVVGGVCVGRPIGPVDFKLAPLDAEGKPSEHTIALEDGIGVLSEFVVSAAHLKDGYDRLWKTDADARRDEHGGAKAWHRTGDIGRFDAKGRLWLEGRVQHVIAGPAGPIGPGAVESIAERTDGVTRCAAVGVGPVGTQALVVVLEPGGPQDLQPGLAPQPIIDDIRAAVLDRMGLDVAAVLVAPEFPTDIRHNSKVGRSALGAWASRVLSGAPVGRSV</sequence>
<dbReference type="PATRIC" id="fig|479117.4.peg.1759"/>
<keyword evidence="2 6" id="KW-0436">Ligase</keyword>
<dbReference type="RefSeq" id="WP_062022547.1">
    <property type="nucleotide sequence ID" value="NZ_LQQC01000012.1"/>
</dbReference>
<feature type="compositionally biased region" description="Polar residues" evidence="3">
    <location>
        <begin position="328"/>
        <end position="342"/>
    </location>
</feature>
<dbReference type="AlphaFoldDB" id="A0A150H557"/>
<dbReference type="Proteomes" id="UP000243589">
    <property type="component" value="Unassembled WGS sequence"/>
</dbReference>
<dbReference type="GO" id="GO:0004467">
    <property type="term" value="F:long-chain fatty acid-CoA ligase activity"/>
    <property type="evidence" value="ECO:0007669"/>
    <property type="project" value="UniProtKB-EC"/>
</dbReference>
<dbReference type="SUPFAM" id="SSF56801">
    <property type="entry name" value="Acetyl-CoA synthetase-like"/>
    <property type="match status" value="1"/>
</dbReference>
<dbReference type="PANTHER" id="PTHR43201">
    <property type="entry name" value="ACYL-COA SYNTHETASE"/>
    <property type="match status" value="1"/>
</dbReference>
<protein>
    <submittedName>
        <fullName evidence="6">Long-chain-fatty-acid--CoA ligase</fullName>
        <ecNumber evidence="6">6.2.1.3</ecNumber>
    </submittedName>
</protein>
<dbReference type="InterPro" id="IPR020845">
    <property type="entry name" value="AMP-binding_CS"/>
</dbReference>
<reference evidence="6 7" key="1">
    <citation type="submission" date="2016-01" db="EMBL/GenBank/DDBJ databases">
        <title>Use of Whole Genome Sequencing to ascertain that Brevibacterium massiliense (Roux, Raoult 2009) is a later heterotypic synonym of Brevibacterium ravenspurgense (Mages 2008).</title>
        <authorList>
            <person name="Bernier A.-M."/>
            <person name="Burdz T."/>
            <person name="Huynh C."/>
            <person name="Pachecho A.L."/>
            <person name="Wiebe D."/>
            <person name="Bonner C."/>
            <person name="Bernard K."/>
        </authorList>
    </citation>
    <scope>NUCLEOTIDE SEQUENCE [LARGE SCALE GENOMIC DNA]</scope>
    <source>
        <strain evidence="6 7">CCUG56047</strain>
    </source>
</reference>
<dbReference type="EC" id="6.2.1.3" evidence="6"/>
<keyword evidence="7" id="KW-1185">Reference proteome</keyword>
<dbReference type="Gene3D" id="3.40.50.12780">
    <property type="entry name" value="N-terminal domain of ligase-like"/>
    <property type="match status" value="1"/>
</dbReference>
<dbReference type="Pfam" id="PF00561">
    <property type="entry name" value="Abhydrolase_1"/>
    <property type="match status" value="1"/>
</dbReference>
<dbReference type="GO" id="GO:0031956">
    <property type="term" value="F:medium-chain fatty acid-CoA ligase activity"/>
    <property type="evidence" value="ECO:0007669"/>
    <property type="project" value="TreeGrafter"/>
</dbReference>
<comment type="caution">
    <text evidence="6">The sequence shown here is derived from an EMBL/GenBank/DDBJ whole genome shotgun (WGS) entry which is preliminary data.</text>
</comment>
<evidence type="ECO:0000259" key="5">
    <source>
        <dbReference type="Pfam" id="PF00561"/>
    </source>
</evidence>
<evidence type="ECO:0000256" key="1">
    <source>
        <dbReference type="ARBA" id="ARBA00006432"/>
    </source>
</evidence>
<dbReference type="InterPro" id="IPR029058">
    <property type="entry name" value="AB_hydrolase_fold"/>
</dbReference>
<dbReference type="Gene3D" id="3.30.300.30">
    <property type="match status" value="1"/>
</dbReference>
<dbReference type="PANTHER" id="PTHR43201:SF5">
    <property type="entry name" value="MEDIUM-CHAIN ACYL-COA LIGASE ACSF2, MITOCHONDRIAL"/>
    <property type="match status" value="1"/>
</dbReference>
<evidence type="ECO:0000313" key="7">
    <source>
        <dbReference type="Proteomes" id="UP000243589"/>
    </source>
</evidence>
<feature type="region of interest" description="Disordered" evidence="3">
    <location>
        <begin position="328"/>
        <end position="349"/>
    </location>
</feature>
<evidence type="ECO:0000313" key="6">
    <source>
        <dbReference type="EMBL" id="KXZ57256.1"/>
    </source>
</evidence>
<feature type="domain" description="AMP-dependent synthetase/ligase" evidence="4">
    <location>
        <begin position="358"/>
        <end position="719"/>
    </location>
</feature>
<dbReference type="Gene3D" id="3.40.50.1820">
    <property type="entry name" value="alpha/beta hydrolase"/>
    <property type="match status" value="1"/>
</dbReference>
<dbReference type="InterPro" id="IPR000873">
    <property type="entry name" value="AMP-dep_synth/lig_dom"/>
</dbReference>
<proteinExistence type="inferred from homology"/>
<dbReference type="InterPro" id="IPR045851">
    <property type="entry name" value="AMP-bd_C_sf"/>
</dbReference>
<comment type="similarity">
    <text evidence="1">Belongs to the ATP-dependent AMP-binding enzyme family.</text>
</comment>
<accession>A0A150H557</accession>
<gene>
    <name evidence="6" type="primary">lcfB_3</name>
    <name evidence="6" type="ORF">Bravens_01776</name>
</gene>
<dbReference type="SUPFAM" id="SSF53474">
    <property type="entry name" value="alpha/beta-Hydrolases"/>
    <property type="match status" value="1"/>
</dbReference>
<dbReference type="EMBL" id="LQQC01000012">
    <property type="protein sequence ID" value="KXZ57256.1"/>
    <property type="molecule type" value="Genomic_DNA"/>
</dbReference>
<evidence type="ECO:0000259" key="4">
    <source>
        <dbReference type="Pfam" id="PF00501"/>
    </source>
</evidence>
<feature type="domain" description="AB hydrolase-1" evidence="5">
    <location>
        <begin position="56"/>
        <end position="310"/>
    </location>
</feature>
<evidence type="ECO:0000256" key="2">
    <source>
        <dbReference type="ARBA" id="ARBA00022598"/>
    </source>
</evidence>
<dbReference type="PROSITE" id="PS00455">
    <property type="entry name" value="AMP_BINDING"/>
    <property type="match status" value="1"/>
</dbReference>
<organism evidence="6 7">
    <name type="scientific">Brevibacterium ravenspurgense</name>
    <dbReference type="NCBI Taxonomy" id="479117"/>
    <lineage>
        <taxon>Bacteria</taxon>
        <taxon>Bacillati</taxon>
        <taxon>Actinomycetota</taxon>
        <taxon>Actinomycetes</taxon>
        <taxon>Micrococcales</taxon>
        <taxon>Brevibacteriaceae</taxon>
        <taxon>Brevibacterium</taxon>
    </lineage>
</organism>
<dbReference type="Pfam" id="PF00501">
    <property type="entry name" value="AMP-binding"/>
    <property type="match status" value="1"/>
</dbReference>
<evidence type="ECO:0000256" key="3">
    <source>
        <dbReference type="SAM" id="MobiDB-lite"/>
    </source>
</evidence>
<name>A0A150H557_9MICO</name>